<dbReference type="RefSeq" id="WP_205188172.1">
    <property type="nucleotide sequence ID" value="NZ_JAFBFC010000005.1"/>
</dbReference>
<accession>A0ABS2QY90</accession>
<name>A0ABS2QY90_9BACI</name>
<evidence type="ECO:0000256" key="1">
    <source>
        <dbReference type="SAM" id="Phobius"/>
    </source>
</evidence>
<comment type="caution">
    <text evidence="2">The sequence shown here is derived from an EMBL/GenBank/DDBJ whole genome shotgun (WGS) entry which is preliminary data.</text>
</comment>
<gene>
    <name evidence="2" type="ORF">JOC83_003013</name>
</gene>
<keyword evidence="1" id="KW-0812">Transmembrane</keyword>
<dbReference type="Proteomes" id="UP000809829">
    <property type="component" value="Unassembled WGS sequence"/>
</dbReference>
<evidence type="ECO:0000313" key="2">
    <source>
        <dbReference type="EMBL" id="MBM7704163.1"/>
    </source>
</evidence>
<keyword evidence="1" id="KW-0472">Membrane</keyword>
<keyword evidence="3" id="KW-1185">Reference proteome</keyword>
<dbReference type="EMBL" id="JAFBFC010000005">
    <property type="protein sequence ID" value="MBM7704163.1"/>
    <property type="molecule type" value="Genomic_DNA"/>
</dbReference>
<feature type="transmembrane region" description="Helical" evidence="1">
    <location>
        <begin position="29"/>
        <end position="45"/>
    </location>
</feature>
<protein>
    <submittedName>
        <fullName evidence="2">Preprotein translocase subunit Sec63</fullName>
    </submittedName>
</protein>
<reference evidence="2 3" key="1">
    <citation type="submission" date="2021-01" db="EMBL/GenBank/DDBJ databases">
        <title>Genomic Encyclopedia of Type Strains, Phase IV (KMG-IV): sequencing the most valuable type-strain genomes for metagenomic binning, comparative biology and taxonomic classification.</title>
        <authorList>
            <person name="Goeker M."/>
        </authorList>
    </citation>
    <scope>NUCLEOTIDE SEQUENCE [LARGE SCALE GENOMIC DNA]</scope>
    <source>
        <strain evidence="2 3">DSM 104297</strain>
    </source>
</reference>
<proteinExistence type="predicted"/>
<organism evidence="2 3">
    <name type="scientific">Priestia iocasae</name>
    <dbReference type="NCBI Taxonomy" id="2291674"/>
    <lineage>
        <taxon>Bacteria</taxon>
        <taxon>Bacillati</taxon>
        <taxon>Bacillota</taxon>
        <taxon>Bacilli</taxon>
        <taxon>Bacillales</taxon>
        <taxon>Bacillaceae</taxon>
        <taxon>Priestia</taxon>
    </lineage>
</organism>
<sequence length="63" mass="7380">MAANWVAEAMMMSLMILPSLDAWFNRNRAAFFFIVIITLLFGLLLKEPIYKWSKELKRIAKES</sequence>
<evidence type="ECO:0000313" key="3">
    <source>
        <dbReference type="Proteomes" id="UP000809829"/>
    </source>
</evidence>
<keyword evidence="1" id="KW-1133">Transmembrane helix</keyword>